<feature type="compositionally biased region" description="Low complexity" evidence="1">
    <location>
        <begin position="305"/>
        <end position="315"/>
    </location>
</feature>
<dbReference type="SUPFAM" id="SSF56672">
    <property type="entry name" value="DNA/RNA polymerases"/>
    <property type="match status" value="1"/>
</dbReference>
<dbReference type="PANTHER" id="PTHR11439:SF455">
    <property type="entry name" value="RLK (RECEPTOR-LIKE PROTEIN KINASE) 8, PUTATIVE-RELATED"/>
    <property type="match status" value="1"/>
</dbReference>
<accession>A0A2Z6MET7</accession>
<sequence length="844" mass="95453">MASPSSPMQSMASPEHETTGGILRPPPLQSFREPEAVRKIDLSFHLRITEKLGEKNYHLWRQQVEPYINAHDLDDFLVSPQIPPMFRTEVDRTTATLNPEYRQWRQKDQMPFSWLQSTLSSEILTRFLGSHHTYELWGKIVSYFHKQLRAKARQLRNTTLENRTIQEYLLRIRLLIDNLISIGDPLPLNQHLDVILEGLPTEFNTVISVIESKFDIIEMNEVKALLLAHEARLDKGKNRVLDDAASINIASHHDTEAPNQDSDVVKPSVNNTSGTDPQYNPNFGNSRGRGGGRYNRGRGGRKSGGRTNNNTNPNTQCQICHKPNHTALDCWHRHDQNFQPQNPSQPQNASQAPPPGYFQEAYGPYSGQNFPPGKAIGCKWVFRTKENLDGSIEKLKARLVAKGFHQKQGFDFNETFSPVIKPVTIRLILSLGISYKWPIRQLDINNAFLNGSLDEEVYMVQPQGFESTDATLVCKLNKALYGLKQAPRQWFDKLTTTLIQFGFNASKCDPSLFIYSQKSQVVYLLVYVDDIIIIGSSPTLVQHLVDKLDAVFSLKQLGDLDYFLGIEVKHLKDGSLLLTQTKYIKDLLVKTNMFDCNPIATPMMSSCKLSKVGSDNVADATLYRSVVGSLQYATITRPEISFAVNKVCQFMPTPLESHWAAVKRILRYLKGTSFSGLKLFPTNIHHPLSIKAYCDADWASDPDDRRSTSGAAIFFGPNLISWWSRKQQVVARSSTEAEYRSLAQATADVLWVQTLLKELTVPFTTPTIYCDNQSAVLLAHNPILHSRTKHMEIDVFFVREKVLVKQLTVVHIPGTTQLADVLTKPVSTDKFLSMRSKLNVRDSQ</sequence>
<proteinExistence type="predicted"/>
<name>A0A2Z6MET7_TRISU</name>
<dbReference type="Pfam" id="PF07727">
    <property type="entry name" value="RVT_2"/>
    <property type="match status" value="1"/>
</dbReference>
<dbReference type="EMBL" id="DF973450">
    <property type="protein sequence ID" value="GAU31266.1"/>
    <property type="molecule type" value="Genomic_DNA"/>
</dbReference>
<dbReference type="CDD" id="cd09272">
    <property type="entry name" value="RNase_HI_RT_Ty1"/>
    <property type="match status" value="1"/>
</dbReference>
<feature type="compositionally biased region" description="Low complexity" evidence="1">
    <location>
        <begin position="1"/>
        <end position="13"/>
    </location>
</feature>
<evidence type="ECO:0000256" key="1">
    <source>
        <dbReference type="SAM" id="MobiDB-lite"/>
    </source>
</evidence>
<dbReference type="OrthoDB" id="1737296at2759"/>
<dbReference type="InterPro" id="IPR013103">
    <property type="entry name" value="RVT_2"/>
</dbReference>
<dbReference type="PANTHER" id="PTHR11439">
    <property type="entry name" value="GAG-POL-RELATED RETROTRANSPOSON"/>
    <property type="match status" value="1"/>
</dbReference>
<feature type="compositionally biased region" description="Basic residues" evidence="1">
    <location>
        <begin position="295"/>
        <end position="304"/>
    </location>
</feature>
<evidence type="ECO:0000313" key="4">
    <source>
        <dbReference type="Proteomes" id="UP000242715"/>
    </source>
</evidence>
<dbReference type="Proteomes" id="UP000242715">
    <property type="component" value="Unassembled WGS sequence"/>
</dbReference>
<protein>
    <recommendedName>
        <fullName evidence="2">Reverse transcriptase Ty1/copia-type domain-containing protein</fullName>
    </recommendedName>
</protein>
<feature type="domain" description="Reverse transcriptase Ty1/copia-type" evidence="2">
    <location>
        <begin position="374"/>
        <end position="604"/>
    </location>
</feature>
<dbReference type="Pfam" id="PF14223">
    <property type="entry name" value="Retrotran_gag_2"/>
    <property type="match status" value="1"/>
</dbReference>
<evidence type="ECO:0000259" key="2">
    <source>
        <dbReference type="Pfam" id="PF07727"/>
    </source>
</evidence>
<gene>
    <name evidence="3" type="ORF">TSUD_153410</name>
</gene>
<reference evidence="4" key="1">
    <citation type="journal article" date="2017" name="Front. Plant Sci.">
        <title>Climate Clever Clovers: New Paradigm to Reduce the Environmental Footprint of Ruminants by Breeding Low Methanogenic Forages Utilizing Haplotype Variation.</title>
        <authorList>
            <person name="Kaur P."/>
            <person name="Appels R."/>
            <person name="Bayer P.E."/>
            <person name="Keeble-Gagnere G."/>
            <person name="Wang J."/>
            <person name="Hirakawa H."/>
            <person name="Shirasawa K."/>
            <person name="Vercoe P."/>
            <person name="Stefanova K."/>
            <person name="Durmic Z."/>
            <person name="Nichols P."/>
            <person name="Revell C."/>
            <person name="Isobe S.N."/>
            <person name="Edwards D."/>
            <person name="Erskine W."/>
        </authorList>
    </citation>
    <scope>NUCLEOTIDE SEQUENCE [LARGE SCALE GENOMIC DNA]</scope>
    <source>
        <strain evidence="4">cv. Daliak</strain>
    </source>
</reference>
<dbReference type="AlphaFoldDB" id="A0A2Z6MET7"/>
<feature type="region of interest" description="Disordered" evidence="1">
    <location>
        <begin position="335"/>
        <end position="364"/>
    </location>
</feature>
<feature type="region of interest" description="Disordered" evidence="1">
    <location>
        <begin position="251"/>
        <end position="319"/>
    </location>
</feature>
<keyword evidence="4" id="KW-1185">Reference proteome</keyword>
<evidence type="ECO:0000313" key="3">
    <source>
        <dbReference type="EMBL" id="GAU31266.1"/>
    </source>
</evidence>
<feature type="compositionally biased region" description="Polar residues" evidence="1">
    <location>
        <begin position="257"/>
        <end position="281"/>
    </location>
</feature>
<dbReference type="InterPro" id="IPR043502">
    <property type="entry name" value="DNA/RNA_pol_sf"/>
</dbReference>
<feature type="compositionally biased region" description="Low complexity" evidence="1">
    <location>
        <begin position="339"/>
        <end position="351"/>
    </location>
</feature>
<feature type="region of interest" description="Disordered" evidence="1">
    <location>
        <begin position="1"/>
        <end position="30"/>
    </location>
</feature>
<organism evidence="3 4">
    <name type="scientific">Trifolium subterraneum</name>
    <name type="common">Subterranean clover</name>
    <dbReference type="NCBI Taxonomy" id="3900"/>
    <lineage>
        <taxon>Eukaryota</taxon>
        <taxon>Viridiplantae</taxon>
        <taxon>Streptophyta</taxon>
        <taxon>Embryophyta</taxon>
        <taxon>Tracheophyta</taxon>
        <taxon>Spermatophyta</taxon>
        <taxon>Magnoliopsida</taxon>
        <taxon>eudicotyledons</taxon>
        <taxon>Gunneridae</taxon>
        <taxon>Pentapetalae</taxon>
        <taxon>rosids</taxon>
        <taxon>fabids</taxon>
        <taxon>Fabales</taxon>
        <taxon>Fabaceae</taxon>
        <taxon>Papilionoideae</taxon>
        <taxon>50 kb inversion clade</taxon>
        <taxon>NPAAA clade</taxon>
        <taxon>Hologalegina</taxon>
        <taxon>IRL clade</taxon>
        <taxon>Trifolieae</taxon>
        <taxon>Trifolium</taxon>
    </lineage>
</organism>